<dbReference type="EMBL" id="HBIN01021752">
    <property type="protein sequence ID" value="CAE0446685.1"/>
    <property type="molecule type" value="Transcribed_RNA"/>
</dbReference>
<keyword evidence="1" id="KW-0812">Transmembrane</keyword>
<evidence type="ECO:0000313" key="3">
    <source>
        <dbReference type="EMBL" id="CAE0446685.1"/>
    </source>
</evidence>
<evidence type="ECO:0000313" key="2">
    <source>
        <dbReference type="EMBL" id="CAE0446684.1"/>
    </source>
</evidence>
<keyword evidence="1" id="KW-1133">Transmembrane helix</keyword>
<feature type="transmembrane region" description="Helical" evidence="1">
    <location>
        <begin position="38"/>
        <end position="58"/>
    </location>
</feature>
<accession>A0A6S8FUZ3</accession>
<dbReference type="EMBL" id="HBIN01021751">
    <property type="protein sequence ID" value="CAE0446684.1"/>
    <property type="molecule type" value="Transcribed_RNA"/>
</dbReference>
<gene>
    <name evidence="2" type="ORF">ASTO00021_LOCUS16675</name>
    <name evidence="3" type="ORF">ASTO00021_LOCUS16676</name>
</gene>
<feature type="transmembrane region" description="Helical" evidence="1">
    <location>
        <begin position="12"/>
        <end position="32"/>
    </location>
</feature>
<proteinExistence type="predicted"/>
<dbReference type="AlphaFoldDB" id="A0A6S8FUZ3"/>
<sequence length="230" mass="24768">MSVGSKIVRGCSGLLGGAFVGLVVSVFVNIILTEVSTNAAFSILVGFLLLFMGALILYRVYVMSQSAAESEKGSKTLVVVFACLVIFSGVCCFLLDINWFLFGFWAKIPMYILLGMSLWFALSFLIIDLFNYLAGAVAIRLKRGGVRPIVSSPGQIFATLMVAVSLGAYFGVMFASFNVAEVVAKLPKDNLFTIPVGTTVCAGFGLVNQLYLQPSPPVEYFKGENFDDGI</sequence>
<name>A0A6S8FUZ3_9STRA</name>
<feature type="transmembrane region" description="Helical" evidence="1">
    <location>
        <begin position="192"/>
        <end position="212"/>
    </location>
</feature>
<keyword evidence="1" id="KW-0472">Membrane</keyword>
<feature type="transmembrane region" description="Helical" evidence="1">
    <location>
        <begin position="156"/>
        <end position="180"/>
    </location>
</feature>
<organism evidence="2">
    <name type="scientific">Aplanochytrium stocchinoi</name>
    <dbReference type="NCBI Taxonomy" id="215587"/>
    <lineage>
        <taxon>Eukaryota</taxon>
        <taxon>Sar</taxon>
        <taxon>Stramenopiles</taxon>
        <taxon>Bigyra</taxon>
        <taxon>Labyrinthulomycetes</taxon>
        <taxon>Thraustochytrida</taxon>
        <taxon>Thraustochytriidae</taxon>
        <taxon>Aplanochytrium</taxon>
    </lineage>
</organism>
<feature type="transmembrane region" description="Helical" evidence="1">
    <location>
        <begin position="108"/>
        <end position="135"/>
    </location>
</feature>
<evidence type="ECO:0000256" key="1">
    <source>
        <dbReference type="SAM" id="Phobius"/>
    </source>
</evidence>
<protein>
    <submittedName>
        <fullName evidence="2">Uncharacterized protein</fullName>
    </submittedName>
</protein>
<reference evidence="2" key="1">
    <citation type="submission" date="2021-01" db="EMBL/GenBank/DDBJ databases">
        <authorList>
            <person name="Corre E."/>
            <person name="Pelletier E."/>
            <person name="Niang G."/>
            <person name="Scheremetjew M."/>
            <person name="Finn R."/>
            <person name="Kale V."/>
            <person name="Holt S."/>
            <person name="Cochrane G."/>
            <person name="Meng A."/>
            <person name="Brown T."/>
            <person name="Cohen L."/>
        </authorList>
    </citation>
    <scope>NUCLEOTIDE SEQUENCE</scope>
    <source>
        <strain evidence="2">GSBS06</strain>
    </source>
</reference>
<feature type="transmembrane region" description="Helical" evidence="1">
    <location>
        <begin position="78"/>
        <end position="102"/>
    </location>
</feature>